<accession>A0ACC2NIN6</accession>
<reference evidence="1" key="1">
    <citation type="submission" date="2023-04" db="EMBL/GenBank/DDBJ databases">
        <title>A chromosome-level genome assembly of the parasitoid wasp Eretmocerus hayati.</title>
        <authorList>
            <person name="Zhong Y."/>
            <person name="Liu S."/>
            <person name="Liu Y."/>
        </authorList>
    </citation>
    <scope>NUCLEOTIDE SEQUENCE</scope>
    <source>
        <strain evidence="1">ZJU_SS_LIU_2023</strain>
    </source>
</reference>
<dbReference type="Proteomes" id="UP001239111">
    <property type="component" value="Chromosome 3"/>
</dbReference>
<organism evidence="1 2">
    <name type="scientific">Eretmocerus hayati</name>
    <dbReference type="NCBI Taxonomy" id="131215"/>
    <lineage>
        <taxon>Eukaryota</taxon>
        <taxon>Metazoa</taxon>
        <taxon>Ecdysozoa</taxon>
        <taxon>Arthropoda</taxon>
        <taxon>Hexapoda</taxon>
        <taxon>Insecta</taxon>
        <taxon>Pterygota</taxon>
        <taxon>Neoptera</taxon>
        <taxon>Endopterygota</taxon>
        <taxon>Hymenoptera</taxon>
        <taxon>Apocrita</taxon>
        <taxon>Proctotrupomorpha</taxon>
        <taxon>Chalcidoidea</taxon>
        <taxon>Aphelinidae</taxon>
        <taxon>Aphelininae</taxon>
        <taxon>Eretmocerus</taxon>
    </lineage>
</organism>
<evidence type="ECO:0000313" key="2">
    <source>
        <dbReference type="Proteomes" id="UP001239111"/>
    </source>
</evidence>
<keyword evidence="2" id="KW-1185">Reference proteome</keyword>
<proteinExistence type="predicted"/>
<protein>
    <submittedName>
        <fullName evidence="1">Uncharacterized protein</fullName>
    </submittedName>
</protein>
<sequence length="209" mass="24190">MFQQVPYTSDGLQPQGAIEFSHRGWFKCGLRFNTVVAKKLKQLKIYRKKWENYRKTFRINEEKKSKYYIRHLLTFLKPHLGSKCGTDDKSDDSKTSENNDEPDRSENNESLSVEADKKTNNEATDQGRKHKLKEVQNKDAPAGKSQKQMPEHEIISPRPSGKYFRDEAKITKLEEDTMGKAAETVKVMETVITSNNKEENESIFLNTIL</sequence>
<evidence type="ECO:0000313" key="1">
    <source>
        <dbReference type="EMBL" id="KAJ8671109.1"/>
    </source>
</evidence>
<name>A0ACC2NIN6_9HYME</name>
<dbReference type="EMBL" id="CM056743">
    <property type="protein sequence ID" value="KAJ8671109.1"/>
    <property type="molecule type" value="Genomic_DNA"/>
</dbReference>
<comment type="caution">
    <text evidence="1">The sequence shown here is derived from an EMBL/GenBank/DDBJ whole genome shotgun (WGS) entry which is preliminary data.</text>
</comment>
<gene>
    <name evidence="1" type="ORF">QAD02_002368</name>
</gene>